<accession>A0A4Z2IA50</accession>
<dbReference type="Proteomes" id="UP000314294">
    <property type="component" value="Unassembled WGS sequence"/>
</dbReference>
<proteinExistence type="predicted"/>
<sequence length="119" mass="13086">MQALAYDWIKSIAHKTTKVFTCSQEADGTLPNVPDVTEAKPLGGKRFGYETTKVFTCSQGAEGTLRNHGPVRAGQPGGLSVIMQVVRDSMIRERENLPSLDRPTWRRCCGGKTEPLHAE</sequence>
<keyword evidence="2" id="KW-1185">Reference proteome</keyword>
<name>A0A4Z2IA50_9TELE</name>
<evidence type="ECO:0000313" key="1">
    <source>
        <dbReference type="EMBL" id="TNN74858.1"/>
    </source>
</evidence>
<organism evidence="1 2">
    <name type="scientific">Liparis tanakae</name>
    <name type="common">Tanaka's snailfish</name>
    <dbReference type="NCBI Taxonomy" id="230148"/>
    <lineage>
        <taxon>Eukaryota</taxon>
        <taxon>Metazoa</taxon>
        <taxon>Chordata</taxon>
        <taxon>Craniata</taxon>
        <taxon>Vertebrata</taxon>
        <taxon>Euteleostomi</taxon>
        <taxon>Actinopterygii</taxon>
        <taxon>Neopterygii</taxon>
        <taxon>Teleostei</taxon>
        <taxon>Neoteleostei</taxon>
        <taxon>Acanthomorphata</taxon>
        <taxon>Eupercaria</taxon>
        <taxon>Perciformes</taxon>
        <taxon>Cottioidei</taxon>
        <taxon>Cottales</taxon>
        <taxon>Liparidae</taxon>
        <taxon>Liparis</taxon>
    </lineage>
</organism>
<evidence type="ECO:0000313" key="2">
    <source>
        <dbReference type="Proteomes" id="UP000314294"/>
    </source>
</evidence>
<protein>
    <submittedName>
        <fullName evidence="1">Uncharacterized protein</fullName>
    </submittedName>
</protein>
<dbReference type="EMBL" id="SRLO01000110">
    <property type="protein sequence ID" value="TNN74858.1"/>
    <property type="molecule type" value="Genomic_DNA"/>
</dbReference>
<comment type="caution">
    <text evidence="1">The sequence shown here is derived from an EMBL/GenBank/DDBJ whole genome shotgun (WGS) entry which is preliminary data.</text>
</comment>
<dbReference type="AlphaFoldDB" id="A0A4Z2IA50"/>
<gene>
    <name evidence="1" type="ORF">EYF80_014958</name>
</gene>
<reference evidence="1 2" key="1">
    <citation type="submission" date="2019-03" db="EMBL/GenBank/DDBJ databases">
        <title>First draft genome of Liparis tanakae, snailfish: a comprehensive survey of snailfish specific genes.</title>
        <authorList>
            <person name="Kim W."/>
            <person name="Song I."/>
            <person name="Jeong J.-H."/>
            <person name="Kim D."/>
            <person name="Kim S."/>
            <person name="Ryu S."/>
            <person name="Song J.Y."/>
            <person name="Lee S.K."/>
        </authorList>
    </citation>
    <scope>NUCLEOTIDE SEQUENCE [LARGE SCALE GENOMIC DNA]</scope>
    <source>
        <tissue evidence="1">Muscle</tissue>
    </source>
</reference>